<reference evidence="1 2" key="1">
    <citation type="submission" date="2024-01" db="EMBL/GenBank/DDBJ databases">
        <title>A telomere-to-telomere, gap-free genome of sweet tea (Lithocarpus litseifolius).</title>
        <authorList>
            <person name="Zhou J."/>
        </authorList>
    </citation>
    <scope>NUCLEOTIDE SEQUENCE [LARGE SCALE GENOMIC DNA]</scope>
    <source>
        <strain evidence="1">Zhou-2022a</strain>
        <tissue evidence="1">Leaf</tissue>
    </source>
</reference>
<evidence type="ECO:0000313" key="1">
    <source>
        <dbReference type="EMBL" id="KAK9995494.1"/>
    </source>
</evidence>
<dbReference type="AlphaFoldDB" id="A0AAW2CF74"/>
<comment type="caution">
    <text evidence="1">The sequence shown here is derived from an EMBL/GenBank/DDBJ whole genome shotgun (WGS) entry which is preliminary data.</text>
</comment>
<evidence type="ECO:0000313" key="2">
    <source>
        <dbReference type="Proteomes" id="UP001459277"/>
    </source>
</evidence>
<sequence>MEINTEYVKRLQEGDGYLDLVKKGNNSQSLWSFVTFIVGAEYMPFKNLVFLLSTKDGGGIETCINIKEEDIYSHV</sequence>
<protein>
    <submittedName>
        <fullName evidence="1">Uncharacterized protein</fullName>
    </submittedName>
</protein>
<dbReference type="EMBL" id="JAZDWU010000007">
    <property type="protein sequence ID" value="KAK9995494.1"/>
    <property type="molecule type" value="Genomic_DNA"/>
</dbReference>
<dbReference type="Proteomes" id="UP001459277">
    <property type="component" value="Unassembled WGS sequence"/>
</dbReference>
<keyword evidence="2" id="KW-1185">Reference proteome</keyword>
<accession>A0AAW2CF74</accession>
<proteinExistence type="predicted"/>
<name>A0AAW2CF74_9ROSI</name>
<organism evidence="1 2">
    <name type="scientific">Lithocarpus litseifolius</name>
    <dbReference type="NCBI Taxonomy" id="425828"/>
    <lineage>
        <taxon>Eukaryota</taxon>
        <taxon>Viridiplantae</taxon>
        <taxon>Streptophyta</taxon>
        <taxon>Embryophyta</taxon>
        <taxon>Tracheophyta</taxon>
        <taxon>Spermatophyta</taxon>
        <taxon>Magnoliopsida</taxon>
        <taxon>eudicotyledons</taxon>
        <taxon>Gunneridae</taxon>
        <taxon>Pentapetalae</taxon>
        <taxon>rosids</taxon>
        <taxon>fabids</taxon>
        <taxon>Fagales</taxon>
        <taxon>Fagaceae</taxon>
        <taxon>Lithocarpus</taxon>
    </lineage>
</organism>
<gene>
    <name evidence="1" type="ORF">SO802_020180</name>
</gene>